<sequence length="502" mass="53631">MWNIGTSAAARLRVSPGVRYEVVVVGGGLTGLVTALLLARHGLEVAVLEGRRIGDGTTGASTAKVSLLQGIRAQRIRHRHDAALLRAYLDGNRAGQQWLLEYCAGHDVGCRPGDAYTYAQSEREVAFARREYGALREAGLPVEFTERIDAPFPALGAVRLRDQTQLNPMSLLAMLAAEVESHAVPIFESSPVQGVSAAASGDHVLATEYGPVRAGTVVLATGTPILDRGGFFTRLVPVRSYLTAYRLPHELSHAMYITAGEPTRSVRTVPDPAGEVLLVGGNGHVVGRSDRTEEHLADLREWTARWFPEATPMTGWSAQDYLPIGELPYAGPLLPGRDDILLATGYAKWGFTNAVAAAQVLAGRIVGKPPDWAEAFATWRPGELRSLPAAVRTNGAVALEFCAGWWHLARTDGAARPVAEGDGRVQRRGFRPSATATVDGTTTAVSAICPHLGGVLRWNPAEKSWDCPLHGSRFAADGTRLEGPATGHLAPLSPPIPGPYAR</sequence>
<dbReference type="Proteomes" id="UP000466794">
    <property type="component" value="Unassembled WGS sequence"/>
</dbReference>
<keyword evidence="1" id="KW-0001">2Fe-2S</keyword>
<reference evidence="7 8" key="1">
    <citation type="submission" date="2019-12" db="EMBL/GenBank/DDBJ databases">
        <title>Nocardia sp. nov. ET3-3 isolated from soil.</title>
        <authorList>
            <person name="Kanchanasin P."/>
            <person name="Tanasupawat S."/>
            <person name="Yuki M."/>
            <person name="Kudo T."/>
        </authorList>
    </citation>
    <scope>NUCLEOTIDE SEQUENCE [LARGE SCALE GENOMIC DNA]</scope>
    <source>
        <strain evidence="7 8">ET3-3</strain>
    </source>
</reference>
<dbReference type="InterPro" id="IPR036188">
    <property type="entry name" value="FAD/NAD-bd_sf"/>
</dbReference>
<name>A0A7K1UT33_9NOCA</name>
<organism evidence="7 8">
    <name type="scientific">Nocardia terrae</name>
    <dbReference type="NCBI Taxonomy" id="2675851"/>
    <lineage>
        <taxon>Bacteria</taxon>
        <taxon>Bacillati</taxon>
        <taxon>Actinomycetota</taxon>
        <taxon>Actinomycetes</taxon>
        <taxon>Mycobacteriales</taxon>
        <taxon>Nocardiaceae</taxon>
        <taxon>Nocardia</taxon>
    </lineage>
</organism>
<evidence type="ECO:0000313" key="7">
    <source>
        <dbReference type="EMBL" id="MVU77299.1"/>
    </source>
</evidence>
<dbReference type="Gene3D" id="3.50.50.60">
    <property type="entry name" value="FAD/NAD(P)-binding domain"/>
    <property type="match status" value="1"/>
</dbReference>
<evidence type="ECO:0000256" key="4">
    <source>
        <dbReference type="ARBA" id="ARBA00023014"/>
    </source>
</evidence>
<dbReference type="Pfam" id="PF01266">
    <property type="entry name" value="DAO"/>
    <property type="match status" value="1"/>
</dbReference>
<keyword evidence="3" id="KW-0408">Iron</keyword>
<feature type="region of interest" description="Disordered" evidence="5">
    <location>
        <begin position="478"/>
        <end position="502"/>
    </location>
</feature>
<evidence type="ECO:0000259" key="6">
    <source>
        <dbReference type="PROSITE" id="PS51296"/>
    </source>
</evidence>
<feature type="domain" description="Rieske" evidence="6">
    <location>
        <begin position="415"/>
        <end position="492"/>
    </location>
</feature>
<gene>
    <name evidence="7" type="ORF">GPX89_08575</name>
</gene>
<evidence type="ECO:0000256" key="3">
    <source>
        <dbReference type="ARBA" id="ARBA00023004"/>
    </source>
</evidence>
<evidence type="ECO:0000256" key="2">
    <source>
        <dbReference type="ARBA" id="ARBA00022723"/>
    </source>
</evidence>
<dbReference type="EMBL" id="WRPP01000001">
    <property type="protein sequence ID" value="MVU77299.1"/>
    <property type="molecule type" value="Genomic_DNA"/>
</dbReference>
<evidence type="ECO:0000256" key="5">
    <source>
        <dbReference type="SAM" id="MobiDB-lite"/>
    </source>
</evidence>
<keyword evidence="8" id="KW-1185">Reference proteome</keyword>
<dbReference type="GO" id="GO:0046872">
    <property type="term" value="F:metal ion binding"/>
    <property type="evidence" value="ECO:0007669"/>
    <property type="project" value="UniProtKB-KW"/>
</dbReference>
<dbReference type="PROSITE" id="PS51296">
    <property type="entry name" value="RIESKE"/>
    <property type="match status" value="1"/>
</dbReference>
<dbReference type="AlphaFoldDB" id="A0A7K1UT33"/>
<dbReference type="InterPro" id="IPR036922">
    <property type="entry name" value="Rieske_2Fe-2S_sf"/>
</dbReference>
<dbReference type="GO" id="GO:0016705">
    <property type="term" value="F:oxidoreductase activity, acting on paired donors, with incorporation or reduction of molecular oxygen"/>
    <property type="evidence" value="ECO:0007669"/>
    <property type="project" value="UniProtKB-ARBA"/>
</dbReference>
<dbReference type="GO" id="GO:0005737">
    <property type="term" value="C:cytoplasm"/>
    <property type="evidence" value="ECO:0007669"/>
    <property type="project" value="TreeGrafter"/>
</dbReference>
<comment type="caution">
    <text evidence="7">The sequence shown here is derived from an EMBL/GenBank/DDBJ whole genome shotgun (WGS) entry which is preliminary data.</text>
</comment>
<evidence type="ECO:0000313" key="8">
    <source>
        <dbReference type="Proteomes" id="UP000466794"/>
    </source>
</evidence>
<accession>A0A7K1UT33</accession>
<dbReference type="InterPro" id="IPR006076">
    <property type="entry name" value="FAD-dep_OxRdtase"/>
</dbReference>
<keyword evidence="4" id="KW-0411">Iron-sulfur</keyword>
<dbReference type="Gene3D" id="2.102.10.10">
    <property type="entry name" value="Rieske [2Fe-2S] iron-sulphur domain"/>
    <property type="match status" value="1"/>
</dbReference>
<dbReference type="PRINTS" id="PR00420">
    <property type="entry name" value="RNGMNOXGNASE"/>
</dbReference>
<protein>
    <submittedName>
        <fullName evidence="7">FAD-dependent oxidoreductase</fullName>
    </submittedName>
</protein>
<dbReference type="SUPFAM" id="SSF50022">
    <property type="entry name" value="ISP domain"/>
    <property type="match status" value="1"/>
</dbReference>
<proteinExistence type="predicted"/>
<dbReference type="GO" id="GO:0004497">
    <property type="term" value="F:monooxygenase activity"/>
    <property type="evidence" value="ECO:0007669"/>
    <property type="project" value="UniProtKB-ARBA"/>
</dbReference>
<dbReference type="SUPFAM" id="SSF51905">
    <property type="entry name" value="FAD/NAD(P)-binding domain"/>
    <property type="match status" value="1"/>
</dbReference>
<dbReference type="PANTHER" id="PTHR13847">
    <property type="entry name" value="SARCOSINE DEHYDROGENASE-RELATED"/>
    <property type="match status" value="1"/>
</dbReference>
<feature type="compositionally biased region" description="Pro residues" evidence="5">
    <location>
        <begin position="492"/>
        <end position="502"/>
    </location>
</feature>
<dbReference type="Gene3D" id="3.30.9.10">
    <property type="entry name" value="D-Amino Acid Oxidase, subunit A, domain 2"/>
    <property type="match status" value="1"/>
</dbReference>
<keyword evidence="2" id="KW-0479">Metal-binding</keyword>
<dbReference type="Pfam" id="PF00355">
    <property type="entry name" value="Rieske"/>
    <property type="match status" value="1"/>
</dbReference>
<evidence type="ECO:0000256" key="1">
    <source>
        <dbReference type="ARBA" id="ARBA00022714"/>
    </source>
</evidence>
<dbReference type="GO" id="GO:0051537">
    <property type="term" value="F:2 iron, 2 sulfur cluster binding"/>
    <property type="evidence" value="ECO:0007669"/>
    <property type="project" value="UniProtKB-KW"/>
</dbReference>
<dbReference type="InterPro" id="IPR017941">
    <property type="entry name" value="Rieske_2Fe-2S"/>
</dbReference>
<dbReference type="PANTHER" id="PTHR13847:SF274">
    <property type="entry name" value="RIESKE 2FE-2S IRON-SULFUR PROTEIN YHFW-RELATED"/>
    <property type="match status" value="1"/>
</dbReference>